<keyword evidence="1" id="KW-1133">Transmembrane helix</keyword>
<dbReference type="Gramene" id="novel_model_512_5bd9a17a.1.5bd9b134">
    <property type="protein sequence ID" value="cds.novel_model_512_5bd9a17a.1.5bd9b134"/>
    <property type="gene ID" value="novel_gene_299_5bd9a17a"/>
</dbReference>
<dbReference type="EnsemblPlants" id="novel_model_512_5bd9a17a.1.5bd9b134">
    <property type="protein sequence ID" value="cds.novel_model_512_5bd9a17a.1.5bd9b134"/>
    <property type="gene ID" value="novel_gene_299_5bd9a17a"/>
</dbReference>
<proteinExistence type="predicted"/>
<name>A0A803R4V8_CANSA</name>
<keyword evidence="1" id="KW-0472">Membrane</keyword>
<evidence type="ECO:0000313" key="2">
    <source>
        <dbReference type="EnsemblPlants" id="cds.novel_model_512_5bd9a17a.1.5bd9b134"/>
    </source>
</evidence>
<reference evidence="2" key="1">
    <citation type="submission" date="2018-11" db="EMBL/GenBank/DDBJ databases">
        <authorList>
            <person name="Grassa J C."/>
        </authorList>
    </citation>
    <scope>NUCLEOTIDE SEQUENCE [LARGE SCALE GENOMIC DNA]</scope>
</reference>
<accession>A0A803R4V8</accession>
<dbReference type="EMBL" id="UZAU01000128">
    <property type="status" value="NOT_ANNOTATED_CDS"/>
    <property type="molecule type" value="Genomic_DNA"/>
</dbReference>
<keyword evidence="3" id="KW-1185">Reference proteome</keyword>
<evidence type="ECO:0000256" key="1">
    <source>
        <dbReference type="SAM" id="Phobius"/>
    </source>
</evidence>
<reference evidence="2" key="2">
    <citation type="submission" date="2021-03" db="UniProtKB">
        <authorList>
            <consortium name="EnsemblPlants"/>
        </authorList>
    </citation>
    <scope>IDENTIFICATION</scope>
</reference>
<feature type="transmembrane region" description="Helical" evidence="1">
    <location>
        <begin position="20"/>
        <end position="41"/>
    </location>
</feature>
<organism evidence="2 3">
    <name type="scientific">Cannabis sativa</name>
    <name type="common">Hemp</name>
    <name type="synonym">Marijuana</name>
    <dbReference type="NCBI Taxonomy" id="3483"/>
    <lineage>
        <taxon>Eukaryota</taxon>
        <taxon>Viridiplantae</taxon>
        <taxon>Streptophyta</taxon>
        <taxon>Embryophyta</taxon>
        <taxon>Tracheophyta</taxon>
        <taxon>Spermatophyta</taxon>
        <taxon>Magnoliopsida</taxon>
        <taxon>eudicotyledons</taxon>
        <taxon>Gunneridae</taxon>
        <taxon>Pentapetalae</taxon>
        <taxon>rosids</taxon>
        <taxon>fabids</taxon>
        <taxon>Rosales</taxon>
        <taxon>Cannabaceae</taxon>
        <taxon>Cannabis</taxon>
    </lineage>
</organism>
<dbReference type="Proteomes" id="UP000596661">
    <property type="component" value="Chromosome 2"/>
</dbReference>
<keyword evidence="1" id="KW-0812">Transmembrane</keyword>
<sequence length="83" mass="9865">MNVLKLVPLKVWGYGYRLVYGRLIVIWVIFMSMILLFLLSFSTHSYCLHVQVRARLRVSNRESERMKIDVRVVRSGAYDLWDS</sequence>
<evidence type="ECO:0000313" key="3">
    <source>
        <dbReference type="Proteomes" id="UP000596661"/>
    </source>
</evidence>
<dbReference type="AlphaFoldDB" id="A0A803R4V8"/>
<protein>
    <submittedName>
        <fullName evidence="2">Uncharacterized protein</fullName>
    </submittedName>
</protein>